<evidence type="ECO:0000313" key="3">
    <source>
        <dbReference type="Proteomes" id="UP000321157"/>
    </source>
</evidence>
<evidence type="ECO:0000313" key="2">
    <source>
        <dbReference type="EMBL" id="GEN32857.1"/>
    </source>
</evidence>
<accession>A0A511V1S3</accession>
<proteinExistence type="predicted"/>
<keyword evidence="1" id="KW-1133">Transmembrane helix</keyword>
<feature type="transmembrane region" description="Helical" evidence="1">
    <location>
        <begin position="7"/>
        <end position="28"/>
    </location>
</feature>
<gene>
    <name evidence="2" type="ORF">ADA01nite_03170</name>
</gene>
<organism evidence="2 3">
    <name type="scientific">Aneurinibacillus danicus</name>
    <dbReference type="NCBI Taxonomy" id="267746"/>
    <lineage>
        <taxon>Bacteria</taxon>
        <taxon>Bacillati</taxon>
        <taxon>Bacillota</taxon>
        <taxon>Bacilli</taxon>
        <taxon>Bacillales</taxon>
        <taxon>Paenibacillaceae</taxon>
        <taxon>Aneurinibacillus group</taxon>
        <taxon>Aneurinibacillus</taxon>
    </lineage>
</organism>
<evidence type="ECO:0008006" key="4">
    <source>
        <dbReference type="Google" id="ProtNLM"/>
    </source>
</evidence>
<reference evidence="2 3" key="1">
    <citation type="submission" date="2019-07" db="EMBL/GenBank/DDBJ databases">
        <title>Whole genome shotgun sequence of Aneurinibacillus danicus NBRC 102444.</title>
        <authorList>
            <person name="Hosoyama A."/>
            <person name="Uohara A."/>
            <person name="Ohji S."/>
            <person name="Ichikawa N."/>
        </authorList>
    </citation>
    <scope>NUCLEOTIDE SEQUENCE [LARGE SCALE GENOMIC DNA]</scope>
    <source>
        <strain evidence="2 3">NBRC 102444</strain>
    </source>
</reference>
<keyword evidence="1" id="KW-0472">Membrane</keyword>
<name>A0A511V1S3_9BACL</name>
<dbReference type="InterPro" id="IPR007462">
    <property type="entry name" value="COV1-like"/>
</dbReference>
<sequence>MKRLVTWFLNGLLVMAPIGITLYILVYIFKLVDSLGKQILLSMNLPPITGLGVIVTVTLLIAIGFISQLWLSRKLLEWTERLIARFPGLKTIYSMVKDTIHSLIGEKRAFSQVVLVTHEDGGKRIGFLTTEDVTAFHLHTSYIAVYVPHALQVSGELRLYPRERVEFIDTPVEEAMRFCLTAGVASKKEEGDMPG</sequence>
<dbReference type="EMBL" id="BJXX01000015">
    <property type="protein sequence ID" value="GEN32857.1"/>
    <property type="molecule type" value="Genomic_DNA"/>
</dbReference>
<dbReference type="Pfam" id="PF04367">
    <property type="entry name" value="DUF502"/>
    <property type="match status" value="1"/>
</dbReference>
<comment type="caution">
    <text evidence="2">The sequence shown here is derived from an EMBL/GenBank/DDBJ whole genome shotgun (WGS) entry which is preliminary data.</text>
</comment>
<dbReference type="PANTHER" id="PTHR31876:SF26">
    <property type="entry name" value="PROTEIN LIKE COV 2"/>
    <property type="match status" value="1"/>
</dbReference>
<dbReference type="RefSeq" id="WP_170230073.1">
    <property type="nucleotide sequence ID" value="NZ_BJXX01000015.1"/>
</dbReference>
<dbReference type="Proteomes" id="UP000321157">
    <property type="component" value="Unassembled WGS sequence"/>
</dbReference>
<protein>
    <recommendedName>
        <fullName evidence="4">DUF502 domain-containing protein</fullName>
    </recommendedName>
</protein>
<keyword evidence="1" id="KW-0812">Transmembrane</keyword>
<feature type="transmembrane region" description="Helical" evidence="1">
    <location>
        <begin position="48"/>
        <end position="71"/>
    </location>
</feature>
<dbReference type="PANTHER" id="PTHR31876">
    <property type="entry name" value="COV-LIKE PROTEIN 1"/>
    <property type="match status" value="1"/>
</dbReference>
<keyword evidence="3" id="KW-1185">Reference proteome</keyword>
<dbReference type="AlphaFoldDB" id="A0A511V1S3"/>
<evidence type="ECO:0000256" key="1">
    <source>
        <dbReference type="SAM" id="Phobius"/>
    </source>
</evidence>